<keyword evidence="4" id="KW-1185">Reference proteome</keyword>
<dbReference type="KEGG" id="gtt:GUITHDRAFT_103298"/>
<dbReference type="AlphaFoldDB" id="L1JQG7"/>
<name>L1JQG7_GUITC</name>
<proteinExistence type="predicted"/>
<evidence type="ECO:0000313" key="4">
    <source>
        <dbReference type="Proteomes" id="UP000011087"/>
    </source>
</evidence>
<evidence type="ECO:0000256" key="1">
    <source>
        <dbReference type="SAM" id="MobiDB-lite"/>
    </source>
</evidence>
<evidence type="ECO:0000313" key="2">
    <source>
        <dbReference type="EMBL" id="EKX50707.1"/>
    </source>
</evidence>
<sequence>MVPFNNVRRKVVACLLAATLSCVYLILLASLSARRSALSESPGSTLPAQIQKNIDGMWSKSLSAQHSSSSRSKGSSLPSSVLNGPGHQWEHDPYFVTEMGLDDGSSNLASDFGRMMRRMTVRRQWHWDKAGEVTGQPGFIQSGKVPPQVPIFGNA</sequence>
<dbReference type="RefSeq" id="XP_005837687.1">
    <property type="nucleotide sequence ID" value="XM_005837630.1"/>
</dbReference>
<feature type="region of interest" description="Disordered" evidence="1">
    <location>
        <begin position="61"/>
        <end position="85"/>
    </location>
</feature>
<dbReference type="Proteomes" id="UP000011087">
    <property type="component" value="Unassembled WGS sequence"/>
</dbReference>
<accession>L1JQG7</accession>
<dbReference type="GeneID" id="17307687"/>
<reference evidence="2 4" key="1">
    <citation type="journal article" date="2012" name="Nature">
        <title>Algal genomes reveal evolutionary mosaicism and the fate of nucleomorphs.</title>
        <authorList>
            <consortium name="DOE Joint Genome Institute"/>
            <person name="Curtis B.A."/>
            <person name="Tanifuji G."/>
            <person name="Burki F."/>
            <person name="Gruber A."/>
            <person name="Irimia M."/>
            <person name="Maruyama S."/>
            <person name="Arias M.C."/>
            <person name="Ball S.G."/>
            <person name="Gile G.H."/>
            <person name="Hirakawa Y."/>
            <person name="Hopkins J.F."/>
            <person name="Kuo A."/>
            <person name="Rensing S.A."/>
            <person name="Schmutz J."/>
            <person name="Symeonidi A."/>
            <person name="Elias M."/>
            <person name="Eveleigh R.J."/>
            <person name="Herman E.K."/>
            <person name="Klute M.J."/>
            <person name="Nakayama T."/>
            <person name="Obornik M."/>
            <person name="Reyes-Prieto A."/>
            <person name="Armbrust E.V."/>
            <person name="Aves S.J."/>
            <person name="Beiko R.G."/>
            <person name="Coutinho P."/>
            <person name="Dacks J.B."/>
            <person name="Durnford D.G."/>
            <person name="Fast N.M."/>
            <person name="Green B.R."/>
            <person name="Grisdale C.J."/>
            <person name="Hempel F."/>
            <person name="Henrissat B."/>
            <person name="Hoppner M.P."/>
            <person name="Ishida K."/>
            <person name="Kim E."/>
            <person name="Koreny L."/>
            <person name="Kroth P.G."/>
            <person name="Liu Y."/>
            <person name="Malik S.B."/>
            <person name="Maier U.G."/>
            <person name="McRose D."/>
            <person name="Mock T."/>
            <person name="Neilson J.A."/>
            <person name="Onodera N.T."/>
            <person name="Poole A.M."/>
            <person name="Pritham E.J."/>
            <person name="Richards T.A."/>
            <person name="Rocap G."/>
            <person name="Roy S.W."/>
            <person name="Sarai C."/>
            <person name="Schaack S."/>
            <person name="Shirato S."/>
            <person name="Slamovits C.H."/>
            <person name="Spencer D.F."/>
            <person name="Suzuki S."/>
            <person name="Worden A.Z."/>
            <person name="Zauner S."/>
            <person name="Barry K."/>
            <person name="Bell C."/>
            <person name="Bharti A.K."/>
            <person name="Crow J.A."/>
            <person name="Grimwood J."/>
            <person name="Kramer R."/>
            <person name="Lindquist E."/>
            <person name="Lucas S."/>
            <person name="Salamov A."/>
            <person name="McFadden G.I."/>
            <person name="Lane C.E."/>
            <person name="Keeling P.J."/>
            <person name="Gray M.W."/>
            <person name="Grigoriev I.V."/>
            <person name="Archibald J.M."/>
        </authorList>
    </citation>
    <scope>NUCLEOTIDE SEQUENCE</scope>
    <source>
        <strain evidence="2 4">CCMP2712</strain>
    </source>
</reference>
<reference evidence="4" key="2">
    <citation type="submission" date="2012-11" db="EMBL/GenBank/DDBJ databases">
        <authorList>
            <person name="Kuo A."/>
            <person name="Curtis B.A."/>
            <person name="Tanifuji G."/>
            <person name="Burki F."/>
            <person name="Gruber A."/>
            <person name="Irimia M."/>
            <person name="Maruyama S."/>
            <person name="Arias M.C."/>
            <person name="Ball S.G."/>
            <person name="Gile G.H."/>
            <person name="Hirakawa Y."/>
            <person name="Hopkins J.F."/>
            <person name="Rensing S.A."/>
            <person name="Schmutz J."/>
            <person name="Symeonidi A."/>
            <person name="Elias M."/>
            <person name="Eveleigh R.J."/>
            <person name="Herman E.K."/>
            <person name="Klute M.J."/>
            <person name="Nakayama T."/>
            <person name="Obornik M."/>
            <person name="Reyes-Prieto A."/>
            <person name="Armbrust E.V."/>
            <person name="Aves S.J."/>
            <person name="Beiko R.G."/>
            <person name="Coutinho P."/>
            <person name="Dacks J.B."/>
            <person name="Durnford D.G."/>
            <person name="Fast N.M."/>
            <person name="Green B.R."/>
            <person name="Grisdale C."/>
            <person name="Hempe F."/>
            <person name="Henrissat B."/>
            <person name="Hoppner M.P."/>
            <person name="Ishida K.-I."/>
            <person name="Kim E."/>
            <person name="Koreny L."/>
            <person name="Kroth P.G."/>
            <person name="Liu Y."/>
            <person name="Malik S.-B."/>
            <person name="Maier U.G."/>
            <person name="McRose D."/>
            <person name="Mock T."/>
            <person name="Neilson J.A."/>
            <person name="Onodera N.T."/>
            <person name="Poole A.M."/>
            <person name="Pritham E.J."/>
            <person name="Richards T.A."/>
            <person name="Rocap G."/>
            <person name="Roy S.W."/>
            <person name="Sarai C."/>
            <person name="Schaack S."/>
            <person name="Shirato S."/>
            <person name="Slamovits C.H."/>
            <person name="Spencer D.F."/>
            <person name="Suzuki S."/>
            <person name="Worden A.Z."/>
            <person name="Zauner S."/>
            <person name="Barry K."/>
            <person name="Bell C."/>
            <person name="Bharti A.K."/>
            <person name="Crow J.A."/>
            <person name="Grimwood J."/>
            <person name="Kramer R."/>
            <person name="Lindquist E."/>
            <person name="Lucas S."/>
            <person name="Salamov A."/>
            <person name="McFadden G.I."/>
            <person name="Lane C.E."/>
            <person name="Keeling P.J."/>
            <person name="Gray M.W."/>
            <person name="Grigoriev I.V."/>
            <person name="Archibald J.M."/>
        </authorList>
    </citation>
    <scope>NUCLEOTIDE SEQUENCE</scope>
    <source>
        <strain evidence="4">CCMP2712</strain>
    </source>
</reference>
<protein>
    <submittedName>
        <fullName evidence="2 3">Uncharacterized protein</fullName>
    </submittedName>
</protein>
<dbReference type="EnsemblProtists" id="EKX50707">
    <property type="protein sequence ID" value="EKX50707"/>
    <property type="gene ID" value="GUITHDRAFT_103298"/>
</dbReference>
<dbReference type="EMBL" id="JH992977">
    <property type="protein sequence ID" value="EKX50707.1"/>
    <property type="molecule type" value="Genomic_DNA"/>
</dbReference>
<reference evidence="3" key="3">
    <citation type="submission" date="2016-03" db="UniProtKB">
        <authorList>
            <consortium name="EnsemblProtists"/>
        </authorList>
    </citation>
    <scope>IDENTIFICATION</scope>
</reference>
<organism evidence="2">
    <name type="scientific">Guillardia theta (strain CCMP2712)</name>
    <name type="common">Cryptophyte</name>
    <dbReference type="NCBI Taxonomy" id="905079"/>
    <lineage>
        <taxon>Eukaryota</taxon>
        <taxon>Cryptophyceae</taxon>
        <taxon>Pyrenomonadales</taxon>
        <taxon>Geminigeraceae</taxon>
        <taxon>Guillardia</taxon>
    </lineage>
</organism>
<feature type="compositionally biased region" description="Low complexity" evidence="1">
    <location>
        <begin position="61"/>
        <end position="80"/>
    </location>
</feature>
<dbReference type="HOGENOM" id="CLU_1698844_0_0_1"/>
<dbReference type="PaxDb" id="55529-EKX50707"/>
<gene>
    <name evidence="2" type="ORF">GUITHDRAFT_103298</name>
</gene>
<evidence type="ECO:0000313" key="3">
    <source>
        <dbReference type="EnsemblProtists" id="EKX50707"/>
    </source>
</evidence>